<keyword evidence="3" id="KW-0732">Signal</keyword>
<keyword evidence="2" id="KW-0812">Transmembrane</keyword>
<evidence type="ECO:0000256" key="1">
    <source>
        <dbReference type="SAM" id="MobiDB-lite"/>
    </source>
</evidence>
<sequence length="309" mass="34888">MQLVLLVTMGVAWPTLLAQAPTWKPELGFGVDYEGEEHCRDSSRVKFRVIAVEHSYNETILNSGTMPDLDKWSVKKMAIYIMTMGDASLTEKPIYAANDWGQARFPRPICISVQDATRLFLGSGKDELKIVLATAVNSPVFHDETKHLLPEPVFFRPGDPFKDAIDVAQQNDQYTVSFQLQQRCPIGRYGYLCQKRCSCDDKPCSVDRGICPARPFTPPEANSEEVAWWIFVLIGLIVVFGLCCFLIVAFCIVSKILKKKRAQRSRSHDSPSTEDESKEHRSKKSKKHKRKRRDLTVSQETGGTTDDIA</sequence>
<keyword evidence="5" id="KW-1185">Reference proteome</keyword>
<protein>
    <submittedName>
        <fullName evidence="4">Uncharacterized protein</fullName>
    </submittedName>
</protein>
<gene>
    <name evidence="4" type="ORF">MSPICULIGERA_LOCUS5293</name>
</gene>
<feature type="compositionally biased region" description="Basic residues" evidence="1">
    <location>
        <begin position="280"/>
        <end position="293"/>
    </location>
</feature>
<evidence type="ECO:0000313" key="4">
    <source>
        <dbReference type="EMBL" id="CAJ0566704.1"/>
    </source>
</evidence>
<feature type="signal peptide" evidence="3">
    <location>
        <begin position="1"/>
        <end position="18"/>
    </location>
</feature>
<proteinExistence type="predicted"/>
<dbReference type="EMBL" id="CATQJA010001300">
    <property type="protein sequence ID" value="CAJ0566704.1"/>
    <property type="molecule type" value="Genomic_DNA"/>
</dbReference>
<dbReference type="AlphaFoldDB" id="A0AA36CCX2"/>
<accession>A0AA36CCX2</accession>
<evidence type="ECO:0000256" key="2">
    <source>
        <dbReference type="SAM" id="Phobius"/>
    </source>
</evidence>
<reference evidence="4" key="1">
    <citation type="submission" date="2023-06" db="EMBL/GenBank/DDBJ databases">
        <authorList>
            <person name="Delattre M."/>
        </authorList>
    </citation>
    <scope>NUCLEOTIDE SEQUENCE</scope>
    <source>
        <strain evidence="4">AF72</strain>
    </source>
</reference>
<keyword evidence="2" id="KW-0472">Membrane</keyword>
<comment type="caution">
    <text evidence="4">The sequence shown here is derived from an EMBL/GenBank/DDBJ whole genome shotgun (WGS) entry which is preliminary data.</text>
</comment>
<dbReference type="Proteomes" id="UP001177023">
    <property type="component" value="Unassembled WGS sequence"/>
</dbReference>
<organism evidence="4 5">
    <name type="scientific">Mesorhabditis spiculigera</name>
    <dbReference type="NCBI Taxonomy" id="96644"/>
    <lineage>
        <taxon>Eukaryota</taxon>
        <taxon>Metazoa</taxon>
        <taxon>Ecdysozoa</taxon>
        <taxon>Nematoda</taxon>
        <taxon>Chromadorea</taxon>
        <taxon>Rhabditida</taxon>
        <taxon>Rhabditina</taxon>
        <taxon>Rhabditomorpha</taxon>
        <taxon>Rhabditoidea</taxon>
        <taxon>Rhabditidae</taxon>
        <taxon>Mesorhabditinae</taxon>
        <taxon>Mesorhabditis</taxon>
    </lineage>
</organism>
<keyword evidence="2" id="KW-1133">Transmembrane helix</keyword>
<feature type="compositionally biased region" description="Polar residues" evidence="1">
    <location>
        <begin position="296"/>
        <end position="309"/>
    </location>
</feature>
<feature type="transmembrane region" description="Helical" evidence="2">
    <location>
        <begin position="226"/>
        <end position="257"/>
    </location>
</feature>
<evidence type="ECO:0000313" key="5">
    <source>
        <dbReference type="Proteomes" id="UP001177023"/>
    </source>
</evidence>
<feature type="chain" id="PRO_5041460024" evidence="3">
    <location>
        <begin position="19"/>
        <end position="309"/>
    </location>
</feature>
<feature type="non-terminal residue" evidence="4">
    <location>
        <position position="309"/>
    </location>
</feature>
<feature type="region of interest" description="Disordered" evidence="1">
    <location>
        <begin position="262"/>
        <end position="309"/>
    </location>
</feature>
<feature type="compositionally biased region" description="Basic and acidic residues" evidence="1">
    <location>
        <begin position="266"/>
        <end position="279"/>
    </location>
</feature>
<name>A0AA36CCX2_9BILA</name>
<evidence type="ECO:0000256" key="3">
    <source>
        <dbReference type="SAM" id="SignalP"/>
    </source>
</evidence>